<dbReference type="InterPro" id="IPR003661">
    <property type="entry name" value="HisK_dim/P_dom"/>
</dbReference>
<evidence type="ECO:0000259" key="6">
    <source>
        <dbReference type="PROSITE" id="PS50109"/>
    </source>
</evidence>
<evidence type="ECO:0000256" key="3">
    <source>
        <dbReference type="ARBA" id="ARBA00022553"/>
    </source>
</evidence>
<organism evidence="7 8">
    <name type="scientific">Arthrospiribacter ruber</name>
    <dbReference type="NCBI Taxonomy" id="2487934"/>
    <lineage>
        <taxon>Bacteria</taxon>
        <taxon>Pseudomonadati</taxon>
        <taxon>Bacteroidota</taxon>
        <taxon>Cytophagia</taxon>
        <taxon>Cytophagales</taxon>
        <taxon>Cyclobacteriaceae</taxon>
        <taxon>Arthrospiribacter</taxon>
    </lineage>
</organism>
<accession>A0A951MF97</accession>
<protein>
    <recommendedName>
        <fullName evidence="2">histidine kinase</fullName>
        <ecNumber evidence="2">2.7.13.3</ecNumber>
    </recommendedName>
</protein>
<evidence type="ECO:0000313" key="7">
    <source>
        <dbReference type="EMBL" id="MBW3468411.1"/>
    </source>
</evidence>
<dbReference type="Pfam" id="PF02518">
    <property type="entry name" value="HATPase_c"/>
    <property type="match status" value="1"/>
</dbReference>
<dbReference type="SMART" id="SM00387">
    <property type="entry name" value="HATPase_c"/>
    <property type="match status" value="1"/>
</dbReference>
<sequence length="234" mass="27228">MLIAHARELEFTNQHLEQFAYIASHDLQEPLWMITSFLKQLEKKYGGKLDEKGHQYIYFATDGANRVRQIILDLLEYSRVGKNLEAPENVDKDIIEDYLILRKKIIEEKNVIIIFENLPTVRLSKPPFTQAIHSLLDNSIKYGKESIPPKILISASETVNSWQIQIKDNRIGIEPEYFEKIFVLFQRLHNRNEYEGTGIGLAIAKKNVESWNGKIWLESKVDEGSTFYFTIPKT</sequence>
<dbReference type="PANTHER" id="PTHR43304">
    <property type="entry name" value="PHYTOCHROME-LIKE PROTEIN CPH1"/>
    <property type="match status" value="1"/>
</dbReference>
<dbReference type="EC" id="2.7.13.3" evidence="2"/>
<evidence type="ECO:0000313" key="8">
    <source>
        <dbReference type="Proteomes" id="UP000727490"/>
    </source>
</evidence>
<keyword evidence="5" id="KW-0418">Kinase</keyword>
<dbReference type="PROSITE" id="PS50109">
    <property type="entry name" value="HIS_KIN"/>
    <property type="match status" value="1"/>
</dbReference>
<dbReference type="GO" id="GO:0000155">
    <property type="term" value="F:phosphorelay sensor kinase activity"/>
    <property type="evidence" value="ECO:0007669"/>
    <property type="project" value="InterPro"/>
</dbReference>
<evidence type="ECO:0000256" key="2">
    <source>
        <dbReference type="ARBA" id="ARBA00012438"/>
    </source>
</evidence>
<dbReference type="RefSeq" id="WP_219289684.1">
    <property type="nucleotide sequence ID" value="NZ_RPHB01000005.1"/>
</dbReference>
<dbReference type="CDD" id="cd00082">
    <property type="entry name" value="HisKA"/>
    <property type="match status" value="1"/>
</dbReference>
<dbReference type="InterPro" id="IPR052162">
    <property type="entry name" value="Sensor_kinase/Photoreceptor"/>
</dbReference>
<keyword evidence="4" id="KW-0808">Transferase</keyword>
<gene>
    <name evidence="7" type="ORF">EGN73_11395</name>
</gene>
<dbReference type="Proteomes" id="UP000727490">
    <property type="component" value="Unassembled WGS sequence"/>
</dbReference>
<name>A0A951MF97_9BACT</name>
<proteinExistence type="predicted"/>
<evidence type="ECO:0000256" key="4">
    <source>
        <dbReference type="ARBA" id="ARBA00022679"/>
    </source>
</evidence>
<dbReference type="EMBL" id="RPHB01000005">
    <property type="protein sequence ID" value="MBW3468411.1"/>
    <property type="molecule type" value="Genomic_DNA"/>
</dbReference>
<dbReference type="AlphaFoldDB" id="A0A951MF97"/>
<comment type="catalytic activity">
    <reaction evidence="1">
        <text>ATP + protein L-histidine = ADP + protein N-phospho-L-histidine.</text>
        <dbReference type="EC" id="2.7.13.3"/>
    </reaction>
</comment>
<comment type="caution">
    <text evidence="7">The sequence shown here is derived from an EMBL/GenBank/DDBJ whole genome shotgun (WGS) entry which is preliminary data.</text>
</comment>
<feature type="domain" description="Histidine kinase" evidence="6">
    <location>
        <begin position="22"/>
        <end position="234"/>
    </location>
</feature>
<keyword evidence="8" id="KW-1185">Reference proteome</keyword>
<dbReference type="SMART" id="SM00388">
    <property type="entry name" value="HisKA"/>
    <property type="match status" value="1"/>
</dbReference>
<reference evidence="7 8" key="1">
    <citation type="journal article" date="2020" name="Syst. Appl. Microbiol.">
        <title>Arthrospiribacter ruber gen. nov., sp. nov., a novel bacterium isolated from Arthrospira cultures.</title>
        <authorList>
            <person name="Waleron M."/>
            <person name="Misztak A."/>
            <person name="Waleron M.M."/>
            <person name="Furmaniak M."/>
            <person name="Mrozik A."/>
            <person name="Waleron K."/>
        </authorList>
    </citation>
    <scope>NUCLEOTIDE SEQUENCE [LARGE SCALE GENOMIC DNA]</scope>
    <source>
        <strain evidence="7 8">DPMB0001</strain>
    </source>
</reference>
<evidence type="ECO:0000256" key="1">
    <source>
        <dbReference type="ARBA" id="ARBA00000085"/>
    </source>
</evidence>
<dbReference type="Pfam" id="PF00512">
    <property type="entry name" value="HisKA"/>
    <property type="match status" value="1"/>
</dbReference>
<dbReference type="InterPro" id="IPR003594">
    <property type="entry name" value="HATPase_dom"/>
</dbReference>
<dbReference type="InterPro" id="IPR005467">
    <property type="entry name" value="His_kinase_dom"/>
</dbReference>
<evidence type="ECO:0000256" key="5">
    <source>
        <dbReference type="ARBA" id="ARBA00022777"/>
    </source>
</evidence>
<keyword evidence="3" id="KW-0597">Phosphoprotein</keyword>
<dbReference type="PANTHER" id="PTHR43304:SF1">
    <property type="entry name" value="PAC DOMAIN-CONTAINING PROTEIN"/>
    <property type="match status" value="1"/>
</dbReference>